<dbReference type="Proteomes" id="UP000195755">
    <property type="component" value="Chromosome"/>
</dbReference>
<gene>
    <name evidence="1" type="ORF">SMD11_1032</name>
</gene>
<reference evidence="1 2" key="1">
    <citation type="submission" date="2017-06" db="EMBL/GenBank/DDBJ databases">
        <title>Streptomyces albireticuli Genome sequencing and assembly.</title>
        <authorList>
            <person name="Wang Y."/>
            <person name="Du B."/>
            <person name="Ding Y."/>
            <person name="Liu H."/>
            <person name="Hou Q."/>
            <person name="Liu K."/>
            <person name="Yao L."/>
            <person name="Wang C."/>
        </authorList>
    </citation>
    <scope>NUCLEOTIDE SEQUENCE [LARGE SCALE GENOMIC DNA]</scope>
    <source>
        <strain evidence="1 2">MDJK11</strain>
    </source>
</reference>
<dbReference type="EMBL" id="CP021744">
    <property type="protein sequence ID" value="ARZ66696.1"/>
    <property type="molecule type" value="Genomic_DNA"/>
</dbReference>
<accession>A0A1Z2KXE0</accession>
<organism evidence="1 2">
    <name type="scientific">Streptomyces albireticuli</name>
    <dbReference type="NCBI Taxonomy" id="1940"/>
    <lineage>
        <taxon>Bacteria</taxon>
        <taxon>Bacillati</taxon>
        <taxon>Actinomycetota</taxon>
        <taxon>Actinomycetes</taxon>
        <taxon>Kitasatosporales</taxon>
        <taxon>Streptomycetaceae</taxon>
        <taxon>Streptomyces</taxon>
    </lineage>
</organism>
<sequence>MLSRHLLRRSLTSERRHCPFVALPQRRVDHPQGELEADCFFHSPVQGSKAAIGPVDAHDHGTLHRAHRLTGISGQAWPMSFASSTISRRSWCGMS</sequence>
<dbReference type="AlphaFoldDB" id="A0A1Z2KXE0"/>
<name>A0A1Z2KXE0_9ACTN</name>
<protein>
    <submittedName>
        <fullName evidence="1">Uncharacterized protein</fullName>
    </submittedName>
</protein>
<dbReference type="KEGG" id="salj:SMD11_1032"/>
<evidence type="ECO:0000313" key="1">
    <source>
        <dbReference type="EMBL" id="ARZ66696.1"/>
    </source>
</evidence>
<evidence type="ECO:0000313" key="2">
    <source>
        <dbReference type="Proteomes" id="UP000195755"/>
    </source>
</evidence>
<proteinExistence type="predicted"/>